<evidence type="ECO:0000256" key="5">
    <source>
        <dbReference type="ARBA" id="ARBA00022917"/>
    </source>
</evidence>
<evidence type="ECO:0000256" key="7">
    <source>
        <dbReference type="PIRNR" id="PIRNR036424"/>
    </source>
</evidence>
<evidence type="ECO:0000256" key="2">
    <source>
        <dbReference type="ARBA" id="ARBA00022490"/>
    </source>
</evidence>
<dbReference type="EMBL" id="BNCQ01000042">
    <property type="protein sequence ID" value="GIM12230.1"/>
    <property type="molecule type" value="Genomic_DNA"/>
</dbReference>
<dbReference type="InterPro" id="IPR035979">
    <property type="entry name" value="RBD_domain_sf"/>
</dbReference>
<dbReference type="InterPro" id="IPR013979">
    <property type="entry name" value="TIF_beta_prop-like"/>
</dbReference>
<keyword evidence="3 6" id="KW-0396">Initiation factor</keyword>
<dbReference type="PANTHER" id="PTHR14068">
    <property type="entry name" value="EUKARYOTIC TRANSLATION INITIATION FACTOR 3 EIF3 -RELATED"/>
    <property type="match status" value="1"/>
</dbReference>
<evidence type="ECO:0000256" key="1">
    <source>
        <dbReference type="ARBA" id="ARBA00004496"/>
    </source>
</evidence>
<dbReference type="OrthoDB" id="550609at2759"/>
<dbReference type="GO" id="GO:0003723">
    <property type="term" value="F:RNA binding"/>
    <property type="evidence" value="ECO:0007669"/>
    <property type="project" value="UniProtKB-UniRule"/>
</dbReference>
<evidence type="ECO:0000256" key="6">
    <source>
        <dbReference type="HAMAP-Rule" id="MF_03001"/>
    </source>
</evidence>
<comment type="caution">
    <text evidence="9">The sequence shown here is derived from an EMBL/GenBank/DDBJ whole genome shotgun (WGS) entry which is preliminary data.</text>
</comment>
<protein>
    <recommendedName>
        <fullName evidence="6 7">Eukaryotic translation initiation factor 3 subunit B</fullName>
        <shortName evidence="6 7">eIF3b</shortName>
    </recommendedName>
    <alternativeName>
        <fullName evidence="6">eIF-3-eta</fullName>
    </alternativeName>
    <alternativeName>
        <fullName evidence="6">eIF3 p110</fullName>
    </alternativeName>
</protein>
<comment type="subunit">
    <text evidence="6 7">Component of the eukaryotic translation initiation factor 3 (eIF-3) complex.</text>
</comment>
<dbReference type="InterPro" id="IPR011400">
    <property type="entry name" value="EIF3B"/>
</dbReference>
<gene>
    <name evidence="9" type="ORF">Vretifemale_15026</name>
    <name evidence="10" type="ORF">Vretimale_15622</name>
</gene>
<keyword evidence="2 6" id="KW-0963">Cytoplasm</keyword>
<dbReference type="PANTHER" id="PTHR14068:SF0">
    <property type="entry name" value="EUKARYOTIC TRANSLATION INITIATION FACTOR 3 SUBUNIT B"/>
    <property type="match status" value="1"/>
</dbReference>
<organism evidence="9 11">
    <name type="scientific">Volvox reticuliferus</name>
    <dbReference type="NCBI Taxonomy" id="1737510"/>
    <lineage>
        <taxon>Eukaryota</taxon>
        <taxon>Viridiplantae</taxon>
        <taxon>Chlorophyta</taxon>
        <taxon>core chlorophytes</taxon>
        <taxon>Chlorophyceae</taxon>
        <taxon>CS clade</taxon>
        <taxon>Chlamydomonadales</taxon>
        <taxon>Volvocaceae</taxon>
        <taxon>Volvox</taxon>
    </lineage>
</organism>
<dbReference type="GO" id="GO:0001732">
    <property type="term" value="P:formation of cytoplasmic translation initiation complex"/>
    <property type="evidence" value="ECO:0007669"/>
    <property type="project" value="UniProtKB-UniRule"/>
</dbReference>
<dbReference type="Pfam" id="PF08662">
    <property type="entry name" value="eIF2A"/>
    <property type="match status" value="1"/>
</dbReference>
<feature type="domain" description="RRM" evidence="8">
    <location>
        <begin position="71"/>
        <end position="161"/>
    </location>
</feature>
<evidence type="ECO:0000256" key="3">
    <source>
        <dbReference type="ARBA" id="ARBA00022540"/>
    </source>
</evidence>
<dbReference type="SUPFAM" id="SSF54928">
    <property type="entry name" value="RNA-binding domain, RBD"/>
    <property type="match status" value="1"/>
</dbReference>
<dbReference type="GO" id="GO:0033290">
    <property type="term" value="C:eukaryotic 48S preinitiation complex"/>
    <property type="evidence" value="ECO:0007669"/>
    <property type="project" value="UniProtKB-UniRule"/>
</dbReference>
<dbReference type="GO" id="GO:0031369">
    <property type="term" value="F:translation initiation factor binding"/>
    <property type="evidence" value="ECO:0007669"/>
    <property type="project" value="InterPro"/>
</dbReference>
<dbReference type="InterPro" id="IPR034363">
    <property type="entry name" value="eIF3B_RRM"/>
</dbReference>
<comment type="similarity">
    <text evidence="6 7">Belongs to the eIF-3 subunit B family.</text>
</comment>
<proteinExistence type="inferred from homology"/>
<dbReference type="InterPro" id="IPR015943">
    <property type="entry name" value="WD40/YVTN_repeat-like_dom_sf"/>
</dbReference>
<evidence type="ECO:0000313" key="10">
    <source>
        <dbReference type="EMBL" id="GIM12230.1"/>
    </source>
</evidence>
<dbReference type="FunFam" id="2.130.10.10:FF:002482">
    <property type="entry name" value="Eukaryotic translation initiation factor 3 subunit B"/>
    <property type="match status" value="1"/>
</dbReference>
<dbReference type="GO" id="GO:0003743">
    <property type="term" value="F:translation initiation factor activity"/>
    <property type="evidence" value="ECO:0007669"/>
    <property type="project" value="UniProtKB-UniRule"/>
</dbReference>
<dbReference type="Proteomes" id="UP000722791">
    <property type="component" value="Unassembled WGS sequence"/>
</dbReference>
<dbReference type="Gene3D" id="3.30.70.330">
    <property type="match status" value="1"/>
</dbReference>
<dbReference type="HAMAP" id="MF_03001">
    <property type="entry name" value="eIF3b"/>
    <property type="match status" value="1"/>
</dbReference>
<dbReference type="SUPFAM" id="SSF82171">
    <property type="entry name" value="DPP6 N-terminal domain-like"/>
    <property type="match status" value="1"/>
</dbReference>
<evidence type="ECO:0000256" key="4">
    <source>
        <dbReference type="ARBA" id="ARBA00022884"/>
    </source>
</evidence>
<dbReference type="AlphaFoldDB" id="A0A8J4FTY7"/>
<sequence>MDCPPLLAAMVQDLDPFAVARDLFPDMPPGFPFENFDLEELILPTGDDMGIKSDDDDIKEEDIQTQSGFGSCLVIQNLPKAPEEKYEKLMTVVRTIASKMGEVRENGIYMPLDESTKMTKGFAFVELARREDVDAALLDERFANGYQLDKNHKLTFCRFDDFDKYAKVPDEYAPLEQVPYKQPENLHSWLADKLGRDQYVLRFGDNTVVCFNDGKRGRADVAFQREYWTESFVQWSPQGTMLATMHRQGMAVWGGPSFTRLNRFAHPSVRLIDFSPNEKYILSYTSHEPVTARDSYTILINIWDVRAGKLLRKFEGPVDEYAVGSSAGPNGALKWPVFKWAGGREDIYFARLGRSKISIFECPHMGLLGKESLKLDGVQDFEWSPSEPMLAAYSAEQGNQPARIVLIKIPERTEIRQKNMLNVSDVKLYWHPQGTYLAVKVEAWTKTKKSTTTSFQIFCVKDKDVPLEVFELKNNKERVLNFAWEPKGHRFAVVHGDGPRPSISFFTMRDDKGRLGVRELKMLDNRACNAISWSPQGRNIVLAGLKNFNGQLEFFNVDEMETMATAEHFMATDVEWDPTGRYVATVVSHVQQMENGVNVWSFGGRLLYSTQRDKLYQFSWRPRMPSLLPLEKEAEIVKNLKQYSKRYDEEDEQLLMQADADVLHERQRTLDEWKAYQESRRNYAALQLDFKRELYGPRFQEKESTIQKVMVEQVIDVKEEPYNVK</sequence>
<dbReference type="SMART" id="SM00360">
    <property type="entry name" value="RRM"/>
    <property type="match status" value="1"/>
</dbReference>
<evidence type="ECO:0000313" key="11">
    <source>
        <dbReference type="Proteomes" id="UP000747110"/>
    </source>
</evidence>
<dbReference type="GO" id="GO:0005852">
    <property type="term" value="C:eukaryotic translation initiation factor 3 complex"/>
    <property type="evidence" value="ECO:0007669"/>
    <property type="project" value="UniProtKB-UniRule"/>
</dbReference>
<keyword evidence="5 6" id="KW-0648">Protein biosynthesis</keyword>
<comment type="function">
    <text evidence="6">RNA-binding component of the eukaryotic translation initiation factor 3 (eIF-3) complex, which is involved in protein synthesis of a specialized repertoire of mRNAs and, together with other initiation factors, stimulates binding of mRNA and methionyl-tRNAi to the 40S ribosome. The eIF-3 complex specifically targets and initiates translation of a subset of mRNAs involved in cell proliferation.</text>
</comment>
<dbReference type="PROSITE" id="PS50102">
    <property type="entry name" value="RRM"/>
    <property type="match status" value="1"/>
</dbReference>
<evidence type="ECO:0000259" key="8">
    <source>
        <dbReference type="PROSITE" id="PS50102"/>
    </source>
</evidence>
<comment type="subcellular location">
    <subcellularLocation>
        <location evidence="1 6 7">Cytoplasm</location>
    </subcellularLocation>
</comment>
<dbReference type="PIRSF" id="PIRSF036424">
    <property type="entry name" value="eIF3b"/>
    <property type="match status" value="1"/>
</dbReference>
<keyword evidence="11" id="KW-1185">Reference proteome</keyword>
<dbReference type="GO" id="GO:0016282">
    <property type="term" value="C:eukaryotic 43S preinitiation complex"/>
    <property type="evidence" value="ECO:0007669"/>
    <property type="project" value="UniProtKB-UniRule"/>
</dbReference>
<dbReference type="InterPro" id="IPR012677">
    <property type="entry name" value="Nucleotide-bd_a/b_plait_sf"/>
</dbReference>
<dbReference type="EMBL" id="BNCP01000037">
    <property type="protein sequence ID" value="GIL86803.1"/>
    <property type="molecule type" value="Genomic_DNA"/>
</dbReference>
<accession>A0A8J4FTY7</accession>
<name>A0A8J4FTY7_9CHLO</name>
<dbReference type="CDD" id="cd12278">
    <property type="entry name" value="RRM_eIF3B"/>
    <property type="match status" value="1"/>
</dbReference>
<reference evidence="9" key="1">
    <citation type="journal article" date="2021" name="Proc. Natl. Acad. Sci. U.S.A.">
        <title>Three genomes in the algal genus Volvox reveal the fate of a haploid sex-determining region after a transition to homothallism.</title>
        <authorList>
            <person name="Yamamoto K."/>
            <person name="Hamaji T."/>
            <person name="Kawai-Toyooka H."/>
            <person name="Matsuzaki R."/>
            <person name="Takahashi F."/>
            <person name="Nishimura Y."/>
            <person name="Kawachi M."/>
            <person name="Noguchi H."/>
            <person name="Minakuchi Y."/>
            <person name="Umen J.G."/>
            <person name="Toyoda A."/>
            <person name="Nozaki H."/>
        </authorList>
    </citation>
    <scope>NUCLEOTIDE SEQUENCE</scope>
    <source>
        <strain evidence="10">NIES-3785</strain>
        <strain evidence="9">NIES-3786</strain>
    </source>
</reference>
<evidence type="ECO:0000313" key="9">
    <source>
        <dbReference type="EMBL" id="GIL86803.1"/>
    </source>
</evidence>
<keyword evidence="4 6" id="KW-0694">RNA-binding</keyword>
<dbReference type="Gene3D" id="2.130.10.10">
    <property type="entry name" value="YVTN repeat-like/Quinoprotein amine dehydrogenase"/>
    <property type="match status" value="2"/>
</dbReference>
<dbReference type="InterPro" id="IPR000504">
    <property type="entry name" value="RRM_dom"/>
</dbReference>
<comment type="function">
    <text evidence="7">Component of the eukaryotic translation initiation factor 3 (eIF-3) complex, which is involved in protein synthesis and, together with other initiation factors, stimulates binding of mRNA and methionyl-tRNAi to the 40S ribosome.</text>
</comment>
<dbReference type="Proteomes" id="UP000747110">
    <property type="component" value="Unassembled WGS sequence"/>
</dbReference>